<gene>
    <name evidence="1" type="ordered locus">SELR_18800</name>
</gene>
<dbReference type="Proteomes" id="UP000007887">
    <property type="component" value="Chromosome"/>
</dbReference>
<dbReference type="PATRIC" id="fig|927704.6.peg.1954"/>
<dbReference type="HOGENOM" id="CLU_3239501_0_0_9"/>
<organism evidence="1 2">
    <name type="scientific">Selenomonas ruminantium subsp. lactilytica (strain NBRC 103574 / TAM6421)</name>
    <dbReference type="NCBI Taxonomy" id="927704"/>
    <lineage>
        <taxon>Bacteria</taxon>
        <taxon>Bacillati</taxon>
        <taxon>Bacillota</taxon>
        <taxon>Negativicutes</taxon>
        <taxon>Selenomonadales</taxon>
        <taxon>Selenomonadaceae</taxon>
        <taxon>Selenomonas</taxon>
    </lineage>
</organism>
<dbReference type="KEGG" id="sri:SELR_18800"/>
<dbReference type="AlphaFoldDB" id="I0GS51"/>
<reference evidence="1 2" key="1">
    <citation type="submission" date="2011-10" db="EMBL/GenBank/DDBJ databases">
        <title>Whole genome sequence of Selenomonas ruminantium subsp. lactilytica TAM6421.</title>
        <authorList>
            <person name="Oguchi A."/>
            <person name="Ankai A."/>
            <person name="Kaneko J."/>
            <person name="Yamada-Narita S."/>
            <person name="Fukui S."/>
            <person name="Takahashi M."/>
            <person name="Onodera T."/>
            <person name="Kojima S."/>
            <person name="Fushimi T."/>
            <person name="Abe N."/>
            <person name="Kamio Y."/>
            <person name="Yamazaki S."/>
            <person name="Fujita N."/>
        </authorList>
    </citation>
    <scope>NUCLEOTIDE SEQUENCE [LARGE SCALE GENOMIC DNA]</scope>
    <source>
        <strain evidence="2">NBRC 103574 / TAM6421</strain>
    </source>
</reference>
<evidence type="ECO:0000313" key="1">
    <source>
        <dbReference type="EMBL" id="BAL83588.1"/>
    </source>
</evidence>
<dbReference type="EMBL" id="AP012292">
    <property type="protein sequence ID" value="BAL83588.1"/>
    <property type="molecule type" value="Genomic_DNA"/>
</dbReference>
<name>I0GS51_SELRL</name>
<sequence length="43" mass="5020">MPVTSQSTFYAKTANKSRTFFLIFQRKFPQKFSDLLAVIHLNP</sequence>
<proteinExistence type="predicted"/>
<accession>I0GS51</accession>
<protein>
    <submittedName>
        <fullName evidence="1">Uncharacterized protein</fullName>
    </submittedName>
</protein>
<evidence type="ECO:0000313" key="2">
    <source>
        <dbReference type="Proteomes" id="UP000007887"/>
    </source>
</evidence>